<evidence type="ECO:0000313" key="3">
    <source>
        <dbReference type="EMBL" id="EDV52771.2"/>
    </source>
</evidence>
<dbReference type="InterPro" id="IPR036846">
    <property type="entry name" value="GM2-AP_sf"/>
</dbReference>
<dbReference type="PANTHER" id="PTHR20898">
    <property type="entry name" value="DAEDALUS ON 3-RELATED-RELATED"/>
    <property type="match status" value="1"/>
</dbReference>
<organism evidence="3 4">
    <name type="scientific">Drosophila erecta</name>
    <name type="common">Fruit fly</name>
    <dbReference type="NCBI Taxonomy" id="7220"/>
    <lineage>
        <taxon>Eukaryota</taxon>
        <taxon>Metazoa</taxon>
        <taxon>Ecdysozoa</taxon>
        <taxon>Arthropoda</taxon>
        <taxon>Hexapoda</taxon>
        <taxon>Insecta</taxon>
        <taxon>Pterygota</taxon>
        <taxon>Neoptera</taxon>
        <taxon>Endopterygota</taxon>
        <taxon>Diptera</taxon>
        <taxon>Brachycera</taxon>
        <taxon>Muscomorpha</taxon>
        <taxon>Ephydroidea</taxon>
        <taxon>Drosophilidae</taxon>
        <taxon>Drosophila</taxon>
        <taxon>Sophophora</taxon>
    </lineage>
</organism>
<dbReference type="InterPro" id="IPR010512">
    <property type="entry name" value="DUF1091"/>
</dbReference>
<dbReference type="eggNOG" id="ENOG502TBWI">
    <property type="taxonomic scope" value="Eukaryota"/>
</dbReference>
<sequence length="175" mass="19974">MWKIACVLIGISVSQAESSSVTVTRIHCEKNPKFFTTLNVTSVNSTFYADVYMPQDLKAGFRGHVDVQLRLSNAKKFQSLVQADNDYCELLSTFKDSLFRRWIKSVFKNSNLMENCPVPAGHYFVNGWHVDMGLVPSYLLSGDYLVNALFYYGKYRTKKQTFLLRCTVGATMHNK</sequence>
<keyword evidence="1 2" id="KW-0732">Signal</keyword>
<dbReference type="KEGG" id="der:6544203"/>
<evidence type="ECO:0000256" key="1">
    <source>
        <dbReference type="ARBA" id="ARBA00022729"/>
    </source>
</evidence>
<reference evidence="3 4" key="1">
    <citation type="journal article" date="2007" name="Nature">
        <title>Evolution of genes and genomes on the Drosophila phylogeny.</title>
        <authorList>
            <consortium name="Drosophila 12 Genomes Consortium"/>
            <person name="Clark A.G."/>
            <person name="Eisen M.B."/>
            <person name="Smith D.R."/>
            <person name="Bergman C.M."/>
            <person name="Oliver B."/>
            <person name="Markow T.A."/>
            <person name="Kaufman T.C."/>
            <person name="Kellis M."/>
            <person name="Gelbart W."/>
            <person name="Iyer V.N."/>
            <person name="Pollard D.A."/>
            <person name="Sackton T.B."/>
            <person name="Larracuente A.M."/>
            <person name="Singh N.D."/>
            <person name="Abad J.P."/>
            <person name="Abt D.N."/>
            <person name="Adryan B."/>
            <person name="Aguade M."/>
            <person name="Akashi H."/>
            <person name="Anderson W.W."/>
            <person name="Aquadro C.F."/>
            <person name="Ardell D.H."/>
            <person name="Arguello R."/>
            <person name="Artieri C.G."/>
            <person name="Barbash D.A."/>
            <person name="Barker D."/>
            <person name="Barsanti P."/>
            <person name="Batterham P."/>
            <person name="Batzoglou S."/>
            <person name="Begun D."/>
            <person name="Bhutkar A."/>
            <person name="Blanco E."/>
            <person name="Bosak S.A."/>
            <person name="Bradley R.K."/>
            <person name="Brand A.D."/>
            <person name="Brent M.R."/>
            <person name="Brooks A.N."/>
            <person name="Brown R.H."/>
            <person name="Butlin R.K."/>
            <person name="Caggese C."/>
            <person name="Calvi B.R."/>
            <person name="Bernardo de Carvalho A."/>
            <person name="Caspi A."/>
            <person name="Castrezana S."/>
            <person name="Celniker S.E."/>
            <person name="Chang J.L."/>
            <person name="Chapple C."/>
            <person name="Chatterji S."/>
            <person name="Chinwalla A."/>
            <person name="Civetta A."/>
            <person name="Clifton S.W."/>
            <person name="Comeron J.M."/>
            <person name="Costello J.C."/>
            <person name="Coyne J.A."/>
            <person name="Daub J."/>
            <person name="David R.G."/>
            <person name="Delcher A.L."/>
            <person name="Delehaunty K."/>
            <person name="Do C.B."/>
            <person name="Ebling H."/>
            <person name="Edwards K."/>
            <person name="Eickbush T."/>
            <person name="Evans J.D."/>
            <person name="Filipski A."/>
            <person name="Findeiss S."/>
            <person name="Freyhult E."/>
            <person name="Fulton L."/>
            <person name="Fulton R."/>
            <person name="Garcia A.C."/>
            <person name="Gardiner A."/>
            <person name="Garfield D.A."/>
            <person name="Garvin B.E."/>
            <person name="Gibson G."/>
            <person name="Gilbert D."/>
            <person name="Gnerre S."/>
            <person name="Godfrey J."/>
            <person name="Good R."/>
            <person name="Gotea V."/>
            <person name="Gravely B."/>
            <person name="Greenberg A.J."/>
            <person name="Griffiths-Jones S."/>
            <person name="Gross S."/>
            <person name="Guigo R."/>
            <person name="Gustafson E.A."/>
            <person name="Haerty W."/>
            <person name="Hahn M.W."/>
            <person name="Halligan D.L."/>
            <person name="Halpern A.L."/>
            <person name="Halter G.M."/>
            <person name="Han M.V."/>
            <person name="Heger A."/>
            <person name="Hillier L."/>
            <person name="Hinrichs A.S."/>
            <person name="Holmes I."/>
            <person name="Hoskins R.A."/>
            <person name="Hubisz M.J."/>
            <person name="Hultmark D."/>
            <person name="Huntley M.A."/>
            <person name="Jaffe D.B."/>
            <person name="Jagadeeshan S."/>
            <person name="Jeck W.R."/>
            <person name="Johnson J."/>
            <person name="Jones C.D."/>
            <person name="Jordan W.C."/>
            <person name="Karpen G.H."/>
            <person name="Kataoka E."/>
            <person name="Keightley P.D."/>
            <person name="Kheradpour P."/>
            <person name="Kirkness E.F."/>
            <person name="Koerich L.B."/>
            <person name="Kristiansen K."/>
            <person name="Kudrna D."/>
            <person name="Kulathinal R.J."/>
            <person name="Kumar S."/>
            <person name="Kwok R."/>
            <person name="Lander E."/>
            <person name="Langley C.H."/>
            <person name="Lapoint R."/>
            <person name="Lazzaro B.P."/>
            <person name="Lee S.J."/>
            <person name="Levesque L."/>
            <person name="Li R."/>
            <person name="Lin C.F."/>
            <person name="Lin M.F."/>
            <person name="Lindblad-Toh K."/>
            <person name="Llopart A."/>
            <person name="Long M."/>
            <person name="Low L."/>
            <person name="Lozovsky E."/>
            <person name="Lu J."/>
            <person name="Luo M."/>
            <person name="Machado C.A."/>
            <person name="Makalowski W."/>
            <person name="Marzo M."/>
            <person name="Matsuda M."/>
            <person name="Matzkin L."/>
            <person name="McAllister B."/>
            <person name="McBride C.S."/>
            <person name="McKernan B."/>
            <person name="McKernan K."/>
            <person name="Mendez-Lago M."/>
            <person name="Minx P."/>
            <person name="Mollenhauer M.U."/>
            <person name="Montooth K."/>
            <person name="Mount S.M."/>
            <person name="Mu X."/>
            <person name="Myers E."/>
            <person name="Negre B."/>
            <person name="Newfeld S."/>
            <person name="Nielsen R."/>
            <person name="Noor M.A."/>
            <person name="O'Grady P."/>
            <person name="Pachter L."/>
            <person name="Papaceit M."/>
            <person name="Parisi M.J."/>
            <person name="Parisi M."/>
            <person name="Parts L."/>
            <person name="Pedersen J.S."/>
            <person name="Pesole G."/>
            <person name="Phillippy A.M."/>
            <person name="Ponting C.P."/>
            <person name="Pop M."/>
            <person name="Porcelli D."/>
            <person name="Powell J.R."/>
            <person name="Prohaska S."/>
            <person name="Pruitt K."/>
            <person name="Puig M."/>
            <person name="Quesneville H."/>
            <person name="Ram K.R."/>
            <person name="Rand D."/>
            <person name="Rasmussen M.D."/>
            <person name="Reed L.K."/>
            <person name="Reenan R."/>
            <person name="Reily A."/>
            <person name="Remington K.A."/>
            <person name="Rieger T.T."/>
            <person name="Ritchie M.G."/>
            <person name="Robin C."/>
            <person name="Rogers Y.H."/>
            <person name="Rohde C."/>
            <person name="Rozas J."/>
            <person name="Rubenfield M.J."/>
            <person name="Ruiz A."/>
            <person name="Russo S."/>
            <person name="Salzberg S.L."/>
            <person name="Sanchez-Gracia A."/>
            <person name="Saranga D.J."/>
            <person name="Sato H."/>
            <person name="Schaeffer S.W."/>
            <person name="Schatz M.C."/>
            <person name="Schlenke T."/>
            <person name="Schwartz R."/>
            <person name="Segarra C."/>
            <person name="Singh R.S."/>
            <person name="Sirot L."/>
            <person name="Sirota M."/>
            <person name="Sisneros N.B."/>
            <person name="Smith C.D."/>
            <person name="Smith T.F."/>
            <person name="Spieth J."/>
            <person name="Stage D.E."/>
            <person name="Stark A."/>
            <person name="Stephan W."/>
            <person name="Strausberg R.L."/>
            <person name="Strempel S."/>
            <person name="Sturgill D."/>
            <person name="Sutton G."/>
            <person name="Sutton G.G."/>
            <person name="Tao W."/>
            <person name="Teichmann S."/>
            <person name="Tobari Y.N."/>
            <person name="Tomimura Y."/>
            <person name="Tsolas J.M."/>
            <person name="Valente V.L."/>
            <person name="Venter E."/>
            <person name="Venter J.C."/>
            <person name="Vicario S."/>
            <person name="Vieira F.G."/>
            <person name="Vilella A.J."/>
            <person name="Villasante A."/>
            <person name="Walenz B."/>
            <person name="Wang J."/>
            <person name="Wasserman M."/>
            <person name="Watts T."/>
            <person name="Wilson D."/>
            <person name="Wilson R.K."/>
            <person name="Wing R.A."/>
            <person name="Wolfner M.F."/>
            <person name="Wong A."/>
            <person name="Wong G.K."/>
            <person name="Wu C.I."/>
            <person name="Wu G."/>
            <person name="Yamamoto D."/>
            <person name="Yang H.P."/>
            <person name="Yang S.P."/>
            <person name="Yorke J.A."/>
            <person name="Yoshida K."/>
            <person name="Zdobnov E."/>
            <person name="Zhang P."/>
            <person name="Zhang Y."/>
            <person name="Zimin A.V."/>
            <person name="Baldwin J."/>
            <person name="Abdouelleil A."/>
            <person name="Abdulkadir J."/>
            <person name="Abebe A."/>
            <person name="Abera B."/>
            <person name="Abreu J."/>
            <person name="Acer S.C."/>
            <person name="Aftuck L."/>
            <person name="Alexander A."/>
            <person name="An P."/>
            <person name="Anderson E."/>
            <person name="Anderson S."/>
            <person name="Arachi H."/>
            <person name="Azer M."/>
            <person name="Bachantsang P."/>
            <person name="Barry A."/>
            <person name="Bayul T."/>
            <person name="Berlin A."/>
            <person name="Bessette D."/>
            <person name="Bloom T."/>
            <person name="Blye J."/>
            <person name="Boguslavskiy L."/>
            <person name="Bonnet C."/>
            <person name="Boukhgalter B."/>
            <person name="Bourzgui I."/>
            <person name="Brown A."/>
            <person name="Cahill P."/>
            <person name="Channer S."/>
            <person name="Cheshatsang Y."/>
            <person name="Chuda L."/>
            <person name="Citroen M."/>
            <person name="Collymore A."/>
            <person name="Cooke P."/>
            <person name="Costello M."/>
            <person name="D'Aco K."/>
            <person name="Daza R."/>
            <person name="De Haan G."/>
            <person name="DeGray S."/>
            <person name="DeMaso C."/>
            <person name="Dhargay N."/>
            <person name="Dooley K."/>
            <person name="Dooley E."/>
            <person name="Doricent M."/>
            <person name="Dorje P."/>
            <person name="Dorjee K."/>
            <person name="Dupes A."/>
            <person name="Elong R."/>
            <person name="Falk J."/>
            <person name="Farina A."/>
            <person name="Faro S."/>
            <person name="Ferguson D."/>
            <person name="Fisher S."/>
            <person name="Foley C.D."/>
            <person name="Franke A."/>
            <person name="Friedrich D."/>
            <person name="Gadbois L."/>
            <person name="Gearin G."/>
            <person name="Gearin C.R."/>
            <person name="Giannoukos G."/>
            <person name="Goode T."/>
            <person name="Graham J."/>
            <person name="Grandbois E."/>
            <person name="Grewal S."/>
            <person name="Gyaltsen K."/>
            <person name="Hafez N."/>
            <person name="Hagos B."/>
            <person name="Hall J."/>
            <person name="Henson C."/>
            <person name="Hollinger A."/>
            <person name="Honan T."/>
            <person name="Huard M.D."/>
            <person name="Hughes L."/>
            <person name="Hurhula B."/>
            <person name="Husby M.E."/>
            <person name="Kamat A."/>
            <person name="Kanga B."/>
            <person name="Kashin S."/>
            <person name="Khazanovich D."/>
            <person name="Kisner P."/>
            <person name="Lance K."/>
            <person name="Lara M."/>
            <person name="Lee W."/>
            <person name="Lennon N."/>
            <person name="Letendre F."/>
            <person name="LeVine R."/>
            <person name="Lipovsky A."/>
            <person name="Liu X."/>
            <person name="Liu J."/>
            <person name="Liu S."/>
            <person name="Lokyitsang T."/>
            <person name="Lokyitsang Y."/>
            <person name="Lubonja R."/>
            <person name="Lui A."/>
            <person name="MacDonald P."/>
            <person name="Magnisalis V."/>
            <person name="Maru K."/>
            <person name="Matthews C."/>
            <person name="McCusker W."/>
            <person name="McDonough S."/>
            <person name="Mehta T."/>
            <person name="Meldrim J."/>
            <person name="Meneus L."/>
            <person name="Mihai O."/>
            <person name="Mihalev A."/>
            <person name="Mihova T."/>
            <person name="Mittelman R."/>
            <person name="Mlenga V."/>
            <person name="Montmayeur A."/>
            <person name="Mulrain L."/>
            <person name="Navidi A."/>
            <person name="Naylor J."/>
            <person name="Negash T."/>
            <person name="Nguyen T."/>
            <person name="Nguyen N."/>
            <person name="Nicol R."/>
            <person name="Norbu C."/>
            <person name="Norbu N."/>
            <person name="Novod N."/>
            <person name="O'Neill B."/>
            <person name="Osman S."/>
            <person name="Markiewicz E."/>
            <person name="Oyono O.L."/>
            <person name="Patti C."/>
            <person name="Phunkhang P."/>
            <person name="Pierre F."/>
            <person name="Priest M."/>
            <person name="Raghuraman S."/>
            <person name="Rege F."/>
            <person name="Reyes R."/>
            <person name="Rise C."/>
            <person name="Rogov P."/>
            <person name="Ross K."/>
            <person name="Ryan E."/>
            <person name="Settipalli S."/>
            <person name="Shea T."/>
            <person name="Sherpa N."/>
            <person name="Shi L."/>
            <person name="Shih D."/>
            <person name="Sparrow T."/>
            <person name="Spaulding J."/>
            <person name="Stalker J."/>
            <person name="Stange-Thomann N."/>
            <person name="Stavropoulos S."/>
            <person name="Stone C."/>
            <person name="Strader C."/>
            <person name="Tesfaye S."/>
            <person name="Thomson T."/>
            <person name="Thoulutsang Y."/>
            <person name="Thoulutsang D."/>
            <person name="Topham K."/>
            <person name="Topping I."/>
            <person name="Tsamla T."/>
            <person name="Vassiliev H."/>
            <person name="Vo A."/>
            <person name="Wangchuk T."/>
            <person name="Wangdi T."/>
            <person name="Weiand M."/>
            <person name="Wilkinson J."/>
            <person name="Wilson A."/>
            <person name="Yadav S."/>
            <person name="Young G."/>
            <person name="Yu Q."/>
            <person name="Zembek L."/>
            <person name="Zhong D."/>
            <person name="Zimmer A."/>
            <person name="Zwirko Z."/>
            <person name="Jaffe D.B."/>
            <person name="Alvarez P."/>
            <person name="Brockman W."/>
            <person name="Butler J."/>
            <person name="Chin C."/>
            <person name="Gnerre S."/>
            <person name="Grabherr M."/>
            <person name="Kleber M."/>
            <person name="Mauceli E."/>
            <person name="MacCallum I."/>
        </authorList>
    </citation>
    <scope>NUCLEOTIDE SEQUENCE [LARGE SCALE GENOMIC DNA]</scope>
    <source>
        <strain evidence="3 4">TSC#14021-0224.01</strain>
    </source>
</reference>
<evidence type="ECO:0008006" key="5">
    <source>
        <dbReference type="Google" id="ProtNLM"/>
    </source>
</evidence>
<reference evidence="3 4" key="2">
    <citation type="journal article" date="2008" name="Bioinformatics">
        <title>Assembly reconciliation.</title>
        <authorList>
            <person name="Zimin A.V."/>
            <person name="Smith D.R."/>
            <person name="Sutton G."/>
            <person name="Yorke J.A."/>
        </authorList>
    </citation>
    <scope>NUCLEOTIDE SEQUENCE [LARGE SCALE GENOMIC DNA]</scope>
    <source>
        <strain evidence="3 4">TSC#14021-0224.01</strain>
    </source>
</reference>
<dbReference type="Gene3D" id="2.70.220.10">
    <property type="entry name" value="Ganglioside GM2 activator"/>
    <property type="match status" value="1"/>
</dbReference>
<feature type="signal peptide" evidence="2">
    <location>
        <begin position="1"/>
        <end position="16"/>
    </location>
</feature>
<proteinExistence type="predicted"/>
<evidence type="ECO:0000256" key="2">
    <source>
        <dbReference type="SAM" id="SignalP"/>
    </source>
</evidence>
<dbReference type="PANTHER" id="PTHR20898:SF0">
    <property type="entry name" value="DAEDALUS ON 3-RELATED"/>
    <property type="match status" value="1"/>
</dbReference>
<feature type="chain" id="PRO_5006455262" description="MD-2-related lipid-recognition domain-containing protein" evidence="2">
    <location>
        <begin position="17"/>
        <end position="175"/>
    </location>
</feature>
<dbReference type="SMART" id="SM00697">
    <property type="entry name" value="DM8"/>
    <property type="match status" value="1"/>
</dbReference>
<evidence type="ECO:0000313" key="4">
    <source>
        <dbReference type="Proteomes" id="UP000008711"/>
    </source>
</evidence>
<dbReference type="OrthoDB" id="7833718at2759"/>
<dbReference type="AlphaFoldDB" id="B3NED6"/>
<dbReference type="Pfam" id="PF06477">
    <property type="entry name" value="DUF1091"/>
    <property type="match status" value="1"/>
</dbReference>
<dbReference type="HOGENOM" id="CLU_115563_0_0_1"/>
<gene>
    <name evidence="3" type="primary">Dere\GG16265</name>
    <name evidence="3" type="synonym">dere_GLEANR_16262</name>
    <name evidence="3" type="synonym">GG16265</name>
    <name evidence="3" type="ORF">Dere_GG16265</name>
</gene>
<keyword evidence="4" id="KW-1185">Reference proteome</keyword>
<protein>
    <recommendedName>
        <fullName evidence="5">MD-2-related lipid-recognition domain-containing protein</fullName>
    </recommendedName>
</protein>
<dbReference type="EMBL" id="CH954178">
    <property type="protein sequence ID" value="EDV52771.2"/>
    <property type="molecule type" value="Genomic_DNA"/>
</dbReference>
<accession>B3NED6</accession>
<name>B3NED6_DROER</name>
<dbReference type="Proteomes" id="UP000008711">
    <property type="component" value="Unassembled WGS sequence"/>
</dbReference>